<dbReference type="EMBL" id="AAXW01000135">
    <property type="protein sequence ID" value="EAZ87951.1"/>
    <property type="molecule type" value="Genomic_DNA"/>
</dbReference>
<dbReference type="Proteomes" id="UP000003781">
    <property type="component" value="Unassembled WGS sequence"/>
</dbReference>
<organism evidence="2 3">
    <name type="scientific">Crocosphaera chwakensis CCY0110</name>
    <dbReference type="NCBI Taxonomy" id="391612"/>
    <lineage>
        <taxon>Bacteria</taxon>
        <taxon>Bacillati</taxon>
        <taxon>Cyanobacteriota</taxon>
        <taxon>Cyanophyceae</taxon>
        <taxon>Oscillatoriophycideae</taxon>
        <taxon>Chroococcales</taxon>
        <taxon>Aphanothecaceae</taxon>
        <taxon>Crocosphaera</taxon>
        <taxon>Crocosphaera chwakensis</taxon>
    </lineage>
</organism>
<evidence type="ECO:0000256" key="1">
    <source>
        <dbReference type="SAM" id="Phobius"/>
    </source>
</evidence>
<sequence>NFYHPQATNYFRGSLFISLTIIYLLIISILVLHNLFQNLRANKISDFTD</sequence>
<dbReference type="AlphaFoldDB" id="A3IZZ4"/>
<accession>A3IZZ4</accession>
<keyword evidence="1" id="KW-1133">Transmembrane helix</keyword>
<keyword evidence="3" id="KW-1185">Reference proteome</keyword>
<proteinExistence type="predicted"/>
<feature type="transmembrane region" description="Helical" evidence="1">
    <location>
        <begin position="15"/>
        <end position="36"/>
    </location>
</feature>
<gene>
    <name evidence="2" type="ORF">CY0110_07059</name>
</gene>
<feature type="non-terminal residue" evidence="2">
    <location>
        <position position="1"/>
    </location>
</feature>
<protein>
    <submittedName>
        <fullName evidence="2">Uncharacterized protein</fullName>
    </submittedName>
</protein>
<evidence type="ECO:0000313" key="2">
    <source>
        <dbReference type="EMBL" id="EAZ87951.1"/>
    </source>
</evidence>
<evidence type="ECO:0000313" key="3">
    <source>
        <dbReference type="Proteomes" id="UP000003781"/>
    </source>
</evidence>
<comment type="caution">
    <text evidence="2">The sequence shown here is derived from an EMBL/GenBank/DDBJ whole genome shotgun (WGS) entry which is preliminary data.</text>
</comment>
<keyword evidence="1" id="KW-0812">Transmembrane</keyword>
<reference evidence="2 3" key="1">
    <citation type="submission" date="2007-03" db="EMBL/GenBank/DDBJ databases">
        <authorList>
            <person name="Stal L."/>
            <person name="Ferriera S."/>
            <person name="Johnson J."/>
            <person name="Kravitz S."/>
            <person name="Beeson K."/>
            <person name="Sutton G."/>
            <person name="Rogers Y.-H."/>
            <person name="Friedman R."/>
            <person name="Frazier M."/>
            <person name="Venter J.C."/>
        </authorList>
    </citation>
    <scope>NUCLEOTIDE SEQUENCE [LARGE SCALE GENOMIC DNA]</scope>
    <source>
        <strain evidence="2 3">CCY0110</strain>
    </source>
</reference>
<keyword evidence="1" id="KW-0472">Membrane</keyword>
<name>A3IZZ4_9CHRO</name>